<dbReference type="AlphaFoldDB" id="A0A814NGD8"/>
<keyword evidence="2" id="KW-1185">Reference proteome</keyword>
<name>A0A814NGD8_9BILA</name>
<protein>
    <submittedName>
        <fullName evidence="1">Uncharacterized protein</fullName>
    </submittedName>
</protein>
<dbReference type="EMBL" id="CAJNOC010007092">
    <property type="protein sequence ID" value="CAF1091887.1"/>
    <property type="molecule type" value="Genomic_DNA"/>
</dbReference>
<reference evidence="1" key="1">
    <citation type="submission" date="2021-02" db="EMBL/GenBank/DDBJ databases">
        <authorList>
            <person name="Nowell W R."/>
        </authorList>
    </citation>
    <scope>NUCLEOTIDE SEQUENCE</scope>
    <source>
        <strain evidence="1">Ploen Becks lab</strain>
    </source>
</reference>
<dbReference type="Proteomes" id="UP000663879">
    <property type="component" value="Unassembled WGS sequence"/>
</dbReference>
<accession>A0A814NGD8</accession>
<evidence type="ECO:0000313" key="2">
    <source>
        <dbReference type="Proteomes" id="UP000663879"/>
    </source>
</evidence>
<evidence type="ECO:0000313" key="1">
    <source>
        <dbReference type="EMBL" id="CAF1091887.1"/>
    </source>
</evidence>
<sequence>MKLIQNGETSRPLNRKRLTEIWFSYQLRKYEKIFDENLICFDSKNTEFFLEECLSKIHKSLFDDWIIIHEKQCRDEVQNSM</sequence>
<organism evidence="1 2">
    <name type="scientific">Brachionus calyciflorus</name>
    <dbReference type="NCBI Taxonomy" id="104777"/>
    <lineage>
        <taxon>Eukaryota</taxon>
        <taxon>Metazoa</taxon>
        <taxon>Spiralia</taxon>
        <taxon>Gnathifera</taxon>
        <taxon>Rotifera</taxon>
        <taxon>Eurotatoria</taxon>
        <taxon>Monogononta</taxon>
        <taxon>Pseudotrocha</taxon>
        <taxon>Ploima</taxon>
        <taxon>Brachionidae</taxon>
        <taxon>Brachionus</taxon>
    </lineage>
</organism>
<proteinExistence type="predicted"/>
<comment type="caution">
    <text evidence="1">The sequence shown here is derived from an EMBL/GenBank/DDBJ whole genome shotgun (WGS) entry which is preliminary data.</text>
</comment>
<gene>
    <name evidence="1" type="ORF">OXX778_LOCUS20711</name>
</gene>